<feature type="transmembrane region" description="Helical" evidence="1">
    <location>
        <begin position="71"/>
        <end position="92"/>
    </location>
</feature>
<dbReference type="AlphaFoldDB" id="A0A8B3FVR6"/>
<keyword evidence="1" id="KW-0812">Transmembrane</keyword>
<name>A0A8B3FVR6_9ACTN</name>
<feature type="transmembrane region" description="Helical" evidence="1">
    <location>
        <begin position="21"/>
        <end position="47"/>
    </location>
</feature>
<dbReference type="Proteomes" id="UP000279336">
    <property type="component" value="Unassembled WGS sequence"/>
</dbReference>
<organism evidence="2 3">
    <name type="scientific">Propionibacterium australiense</name>
    <dbReference type="NCBI Taxonomy" id="119981"/>
    <lineage>
        <taxon>Bacteria</taxon>
        <taxon>Bacillati</taxon>
        <taxon>Actinomycetota</taxon>
        <taxon>Actinomycetes</taxon>
        <taxon>Propionibacteriales</taxon>
        <taxon>Propionibacteriaceae</taxon>
        <taxon>Propionibacterium</taxon>
    </lineage>
</organism>
<feature type="transmembrane region" description="Helical" evidence="1">
    <location>
        <begin position="104"/>
        <end position="123"/>
    </location>
</feature>
<dbReference type="EMBL" id="RCIW01000001">
    <property type="protein sequence ID" value="RLP12974.1"/>
    <property type="molecule type" value="Genomic_DNA"/>
</dbReference>
<evidence type="ECO:0000313" key="2">
    <source>
        <dbReference type="EMBL" id="RLP12974.1"/>
    </source>
</evidence>
<keyword evidence="1" id="KW-0472">Membrane</keyword>
<dbReference type="RefSeq" id="WP_119161258.1">
    <property type="nucleotide sequence ID" value="NZ_LR134442.1"/>
</dbReference>
<proteinExistence type="predicted"/>
<protein>
    <submittedName>
        <fullName evidence="2">DUF3995 domain-containing protein</fullName>
    </submittedName>
</protein>
<keyword evidence="1" id="KW-1133">Transmembrane helix</keyword>
<sequence length="155" mass="16651">MKVPVNKLQAARPSPDSRKRAAVSNYPAVCVAVWWSVFGAISLYWALGGNWLVDTAVQEQGLELARERPPWVVVLVLSTAVAKFALALFGVLVARPNSLPIRRWMYGAFGLLIGVSLAAYGLASSRFGLLQVWGMPKLTGCGGSGSVWGKNGHIL</sequence>
<comment type="caution">
    <text evidence="2">The sequence shown here is derived from an EMBL/GenBank/DDBJ whole genome shotgun (WGS) entry which is preliminary data.</text>
</comment>
<evidence type="ECO:0000313" key="3">
    <source>
        <dbReference type="Proteomes" id="UP000279336"/>
    </source>
</evidence>
<gene>
    <name evidence="2" type="ORF">D7U36_00650</name>
</gene>
<dbReference type="OrthoDB" id="3257279at2"/>
<accession>A0A8B3FVR6</accession>
<reference evidence="2 3" key="1">
    <citation type="submission" date="2018-10" db="EMBL/GenBank/DDBJ databases">
        <title>Propionibacterium australiense Genome Sequencing and Assembly.</title>
        <authorList>
            <person name="Bernier A.-M."/>
            <person name="Bernard K."/>
        </authorList>
    </citation>
    <scope>NUCLEOTIDE SEQUENCE [LARGE SCALE GENOMIC DNA]</scope>
    <source>
        <strain evidence="2 3">NML98A078</strain>
    </source>
</reference>
<evidence type="ECO:0000256" key="1">
    <source>
        <dbReference type="SAM" id="Phobius"/>
    </source>
</evidence>